<dbReference type="Proteomes" id="UP001165269">
    <property type="component" value="Unassembled WGS sequence"/>
</dbReference>
<keyword evidence="2" id="KW-1185">Reference proteome</keyword>
<comment type="caution">
    <text evidence="1">The sequence shown here is derived from an EMBL/GenBank/DDBJ whole genome shotgun (WGS) entry which is preliminary data.</text>
</comment>
<gene>
    <name evidence="1" type="ORF">MQP27_09715</name>
</gene>
<reference evidence="1" key="1">
    <citation type="submission" date="2022-03" db="EMBL/GenBank/DDBJ databases">
        <title>Streptomyces 7R015 and 7R016 isolated from Barleria lupulina in Thailand.</title>
        <authorList>
            <person name="Kanchanasin P."/>
            <person name="Phongsopitanun W."/>
            <person name="Tanasupawat S."/>
        </authorList>
    </citation>
    <scope>NUCLEOTIDE SEQUENCE</scope>
    <source>
        <strain evidence="1">7R015</strain>
    </source>
</reference>
<dbReference type="EMBL" id="JALDAY010000003">
    <property type="protein sequence ID" value="MCI3271386.1"/>
    <property type="molecule type" value="Genomic_DNA"/>
</dbReference>
<name>A0ABS9Y2F1_9ACTN</name>
<evidence type="ECO:0000313" key="2">
    <source>
        <dbReference type="Proteomes" id="UP001165269"/>
    </source>
</evidence>
<evidence type="ECO:0000313" key="1">
    <source>
        <dbReference type="EMBL" id="MCI3271386.1"/>
    </source>
</evidence>
<protein>
    <submittedName>
        <fullName evidence="1">Uncharacterized protein</fullName>
    </submittedName>
</protein>
<accession>A0ABS9Y2F1</accession>
<organism evidence="1 2">
    <name type="scientific">Streptomyces cylindrosporus</name>
    <dbReference type="NCBI Taxonomy" id="2927583"/>
    <lineage>
        <taxon>Bacteria</taxon>
        <taxon>Bacillati</taxon>
        <taxon>Actinomycetota</taxon>
        <taxon>Actinomycetes</taxon>
        <taxon>Kitasatosporales</taxon>
        <taxon>Streptomycetaceae</taxon>
        <taxon>Streptomyces</taxon>
    </lineage>
</organism>
<proteinExistence type="predicted"/>
<sequence length="106" mass="11677">MKPTIGRIVHYTLSQQDADAINKRRADAHNLNAAGVTLASQALGPQIHVGNHAFEGDVYPAMVVRIFHPETTTANLQVFLDGNDTYWATSRTLGDGPSHWAWPERV</sequence>
<dbReference type="RefSeq" id="WP_242763880.1">
    <property type="nucleotide sequence ID" value="NZ_JALDAY010000003.1"/>
</dbReference>